<organism evidence="1 2">
    <name type="scientific">Phormidium yuhuli AB48</name>
    <dbReference type="NCBI Taxonomy" id="2940671"/>
    <lineage>
        <taxon>Bacteria</taxon>
        <taxon>Bacillati</taxon>
        <taxon>Cyanobacteriota</taxon>
        <taxon>Cyanophyceae</taxon>
        <taxon>Oscillatoriophycideae</taxon>
        <taxon>Oscillatoriales</taxon>
        <taxon>Oscillatoriaceae</taxon>
        <taxon>Phormidium</taxon>
        <taxon>Phormidium yuhuli</taxon>
    </lineage>
</organism>
<accession>A0ABY5AR88</accession>
<evidence type="ECO:0000313" key="2">
    <source>
        <dbReference type="Proteomes" id="UP001056708"/>
    </source>
</evidence>
<evidence type="ECO:0000313" key="1">
    <source>
        <dbReference type="EMBL" id="USR90663.1"/>
    </source>
</evidence>
<keyword evidence="2" id="KW-1185">Reference proteome</keyword>
<reference evidence="1" key="1">
    <citation type="submission" date="2022-06" db="EMBL/GenBank/DDBJ databases">
        <title>Genome sequence of Phormidium yuhuli AB48 isolated from an industrial photobioreactor environment.</title>
        <authorList>
            <person name="Qiu Y."/>
            <person name="Noonan A.J.C."/>
            <person name="Dofher K."/>
            <person name="Koch M."/>
            <person name="Kieft B."/>
            <person name="Lin X."/>
            <person name="Ziels R.M."/>
            <person name="Hallam S.J."/>
        </authorList>
    </citation>
    <scope>NUCLEOTIDE SEQUENCE</scope>
    <source>
        <strain evidence="1">AB48</strain>
    </source>
</reference>
<dbReference type="Proteomes" id="UP001056708">
    <property type="component" value="Chromosome"/>
</dbReference>
<protein>
    <submittedName>
        <fullName evidence="1">Uncharacterized protein</fullName>
    </submittedName>
</protein>
<dbReference type="EMBL" id="CP098611">
    <property type="protein sequence ID" value="USR90663.1"/>
    <property type="molecule type" value="Genomic_DNA"/>
</dbReference>
<sequence>MTHRGNVLSITLTITVTSPCDANCVTAVIRAIADSRNDRVELSAKTMPTHFKIPQHSVDDLFAQIWQSGYVSLHARHVLRSLLLEEAYTQDEQATIDRLLYAVRRGWLKVQS</sequence>
<proteinExistence type="predicted"/>
<name>A0ABY5AR88_9CYAN</name>
<dbReference type="RefSeq" id="WP_252662687.1">
    <property type="nucleotide sequence ID" value="NZ_CP098611.1"/>
</dbReference>
<gene>
    <name evidence="1" type="ORF">NEA10_17825</name>
</gene>